<dbReference type="FunFam" id="1.20.120.80:FF:000001">
    <property type="entry name" value="Cytochrome (Ubi)quinol oxidase subunit III"/>
    <property type="match status" value="1"/>
</dbReference>
<dbReference type="PANTHER" id="PTHR11403">
    <property type="entry name" value="CYTOCHROME C OXIDASE SUBUNIT III"/>
    <property type="match status" value="1"/>
</dbReference>
<evidence type="ECO:0000256" key="8">
    <source>
        <dbReference type="ARBA" id="ARBA00023136"/>
    </source>
</evidence>
<reference evidence="17 18" key="1">
    <citation type="submission" date="2018-05" db="EMBL/GenBank/DDBJ databases">
        <title>Acuticoccus sediminis sp. nov., isolated from deep-sea sediment of Indian Ocean.</title>
        <authorList>
            <person name="Liu X."/>
            <person name="Lai Q."/>
            <person name="Du Y."/>
            <person name="Sun F."/>
            <person name="Zhang X."/>
            <person name="Wang S."/>
            <person name="Shao Z."/>
        </authorList>
    </citation>
    <scope>NUCLEOTIDE SEQUENCE [LARGE SCALE GENOMIC DNA]</scope>
    <source>
        <strain evidence="17 18">PTG4-2</strain>
    </source>
</reference>
<dbReference type="EMBL" id="QHHQ01000001">
    <property type="protein sequence ID" value="RAI03187.1"/>
    <property type="molecule type" value="Genomic_DNA"/>
</dbReference>
<evidence type="ECO:0000256" key="10">
    <source>
        <dbReference type="ARBA" id="ARBA00030072"/>
    </source>
</evidence>
<comment type="function">
    <text evidence="9">Cytochrome bo(3) ubiquinol terminal oxidase is the component of the aerobic respiratory chain of E.coli that predominates when cells are grown at high aeration. Has proton pump activity across the membrane in addition to electron transfer, pumping 2 protons/electron.</text>
</comment>
<keyword evidence="8 15" id="KW-0472">Membrane</keyword>
<dbReference type="InterPro" id="IPR024791">
    <property type="entry name" value="Cyt_c/ubiquinol_Oxase_su3"/>
</dbReference>
<evidence type="ECO:0000256" key="5">
    <source>
        <dbReference type="ARBA" id="ARBA00022475"/>
    </source>
</evidence>
<dbReference type="InterPro" id="IPR013833">
    <property type="entry name" value="Cyt_c_oxidase_su3_a-hlx"/>
</dbReference>
<evidence type="ECO:0000256" key="14">
    <source>
        <dbReference type="RuleBase" id="RU003376"/>
    </source>
</evidence>
<dbReference type="PROSITE" id="PS50253">
    <property type="entry name" value="COX3"/>
    <property type="match status" value="1"/>
</dbReference>
<accession>A0A8B2NSJ0</accession>
<feature type="transmembrane region" description="Helical" evidence="15">
    <location>
        <begin position="184"/>
        <end position="207"/>
    </location>
</feature>
<keyword evidence="18" id="KW-1185">Reference proteome</keyword>
<comment type="similarity">
    <text evidence="2 14">Belongs to the cytochrome c oxidase subunit 3 family.</text>
</comment>
<evidence type="ECO:0000256" key="1">
    <source>
        <dbReference type="ARBA" id="ARBA00004651"/>
    </source>
</evidence>
<name>A0A8B2NSJ0_9HYPH</name>
<dbReference type="RefSeq" id="WP_111341652.1">
    <property type="nucleotide sequence ID" value="NZ_QHHQ01000001.1"/>
</dbReference>
<evidence type="ECO:0000259" key="16">
    <source>
        <dbReference type="PROSITE" id="PS50253"/>
    </source>
</evidence>
<keyword evidence="6 14" id="KW-0812">Transmembrane</keyword>
<comment type="caution">
    <text evidence="17">The sequence shown here is derived from an EMBL/GenBank/DDBJ whole genome shotgun (WGS) entry which is preliminary data.</text>
</comment>
<evidence type="ECO:0000313" key="18">
    <source>
        <dbReference type="Proteomes" id="UP000249590"/>
    </source>
</evidence>
<dbReference type="Gene3D" id="1.20.120.80">
    <property type="entry name" value="Cytochrome c oxidase, subunit III, four-helix bundle"/>
    <property type="match status" value="1"/>
</dbReference>
<evidence type="ECO:0000256" key="4">
    <source>
        <dbReference type="ARBA" id="ARBA00014687"/>
    </source>
</evidence>
<evidence type="ECO:0000256" key="3">
    <source>
        <dbReference type="ARBA" id="ARBA00011700"/>
    </source>
</evidence>
<feature type="transmembrane region" description="Helical" evidence="15">
    <location>
        <begin position="66"/>
        <end position="90"/>
    </location>
</feature>
<feature type="transmembrane region" description="Helical" evidence="15">
    <location>
        <begin position="139"/>
        <end position="172"/>
    </location>
</feature>
<evidence type="ECO:0000256" key="7">
    <source>
        <dbReference type="ARBA" id="ARBA00022989"/>
    </source>
</evidence>
<dbReference type="PANTHER" id="PTHR11403:SF2">
    <property type="entry name" value="CYTOCHROME BO(3) UBIQUINOL OXIDASE SUBUNIT 3"/>
    <property type="match status" value="1"/>
</dbReference>
<evidence type="ECO:0000256" key="15">
    <source>
        <dbReference type="SAM" id="Phobius"/>
    </source>
</evidence>
<feature type="transmembrane region" description="Helical" evidence="15">
    <location>
        <begin position="102"/>
        <end position="119"/>
    </location>
</feature>
<evidence type="ECO:0000256" key="6">
    <source>
        <dbReference type="ARBA" id="ARBA00022692"/>
    </source>
</evidence>
<dbReference type="SUPFAM" id="SSF81452">
    <property type="entry name" value="Cytochrome c oxidase subunit III-like"/>
    <property type="match status" value="1"/>
</dbReference>
<evidence type="ECO:0000256" key="11">
    <source>
        <dbReference type="ARBA" id="ARBA00031884"/>
    </source>
</evidence>
<feature type="transmembrane region" description="Helical" evidence="15">
    <location>
        <begin position="30"/>
        <end position="54"/>
    </location>
</feature>
<dbReference type="AlphaFoldDB" id="A0A8B2NSJ0"/>
<protein>
    <recommendedName>
        <fullName evidence="4">Cytochrome bo(3) ubiquinol oxidase subunit 3</fullName>
    </recommendedName>
    <alternativeName>
        <fullName evidence="12">Cytochrome o ubiquinol oxidase subunit 3</fullName>
    </alternativeName>
    <alternativeName>
        <fullName evidence="10">Oxidase bo(3) subunit 3</fullName>
    </alternativeName>
    <alternativeName>
        <fullName evidence="13">Ubiquinol oxidase polypeptide III</fullName>
    </alternativeName>
    <alternativeName>
        <fullName evidence="11">Ubiquinol oxidase subunit 3</fullName>
    </alternativeName>
</protein>
<evidence type="ECO:0000256" key="12">
    <source>
        <dbReference type="ARBA" id="ARBA00032189"/>
    </source>
</evidence>
<evidence type="ECO:0000256" key="2">
    <source>
        <dbReference type="ARBA" id="ARBA00010581"/>
    </source>
</evidence>
<dbReference type="GO" id="GO:0019646">
    <property type="term" value="P:aerobic electron transport chain"/>
    <property type="evidence" value="ECO:0007669"/>
    <property type="project" value="InterPro"/>
</dbReference>
<evidence type="ECO:0000256" key="13">
    <source>
        <dbReference type="ARBA" id="ARBA00032717"/>
    </source>
</evidence>
<gene>
    <name evidence="17" type="ORF">DLJ53_01280</name>
</gene>
<dbReference type="InterPro" id="IPR035973">
    <property type="entry name" value="Cyt_c_oxidase_su3-like_sf"/>
</dbReference>
<comment type="subunit">
    <text evidence="3">Heterooctamer of two A chains, two B chains, two C chains and two D chains.</text>
</comment>
<dbReference type="Proteomes" id="UP000249590">
    <property type="component" value="Unassembled WGS sequence"/>
</dbReference>
<dbReference type="Pfam" id="PF00510">
    <property type="entry name" value="COX3"/>
    <property type="match status" value="1"/>
</dbReference>
<dbReference type="GO" id="GO:0005886">
    <property type="term" value="C:plasma membrane"/>
    <property type="evidence" value="ECO:0007669"/>
    <property type="project" value="UniProtKB-SubCell"/>
</dbReference>
<keyword evidence="5" id="KW-1003">Cell membrane</keyword>
<sequence length="208" mass="22264">MTDAATNLHPGLNLGPSHGEAHEEAEVVTFGFWVFLMSDLVTFGLFFATFATMWGSTAGGPGPDEIVNLGSIAGQTTLLLASTLTFGFASIAMKYHDAPGRIAMWLGVTALLGAGFVALEVKDFIHMAEIGAVPQRSGYLSAFWSLVGLHGLHVSMGIVFVGVMVLQIYLLGMTSRVKSRLLRLALYWHFLDIVWVGIMSGVFLAGAL</sequence>
<keyword evidence="7 15" id="KW-1133">Transmembrane helix</keyword>
<dbReference type="InterPro" id="IPR000298">
    <property type="entry name" value="Cyt_c_oxidase-like_su3"/>
</dbReference>
<evidence type="ECO:0000313" key="17">
    <source>
        <dbReference type="EMBL" id="RAI03187.1"/>
    </source>
</evidence>
<proteinExistence type="inferred from homology"/>
<evidence type="ECO:0000256" key="9">
    <source>
        <dbReference type="ARBA" id="ARBA00025694"/>
    </source>
</evidence>
<dbReference type="OrthoDB" id="9810850at2"/>
<dbReference type="GO" id="GO:0004129">
    <property type="term" value="F:cytochrome-c oxidase activity"/>
    <property type="evidence" value="ECO:0007669"/>
    <property type="project" value="InterPro"/>
</dbReference>
<feature type="domain" description="Heme-copper oxidase subunit III family profile" evidence="16">
    <location>
        <begin position="28"/>
        <end position="207"/>
    </location>
</feature>
<organism evidence="17 18">
    <name type="scientific">Acuticoccus sediminis</name>
    <dbReference type="NCBI Taxonomy" id="2184697"/>
    <lineage>
        <taxon>Bacteria</taxon>
        <taxon>Pseudomonadati</taxon>
        <taxon>Pseudomonadota</taxon>
        <taxon>Alphaproteobacteria</taxon>
        <taxon>Hyphomicrobiales</taxon>
        <taxon>Amorphaceae</taxon>
        <taxon>Acuticoccus</taxon>
    </lineage>
</organism>
<comment type="subcellular location">
    <subcellularLocation>
        <location evidence="1 14">Cell membrane</location>
        <topology evidence="1 14">Multi-pass membrane protein</topology>
    </subcellularLocation>
</comment>